<feature type="compositionally biased region" description="Basic and acidic residues" evidence="1">
    <location>
        <begin position="48"/>
        <end position="58"/>
    </location>
</feature>
<evidence type="ECO:0000259" key="3">
    <source>
        <dbReference type="Pfam" id="PF22599"/>
    </source>
</evidence>
<accession>A0A1H1G0D8</accession>
<dbReference type="EMBL" id="FNKK01000002">
    <property type="protein sequence ID" value="SDR06682.1"/>
    <property type="molecule type" value="Genomic_DNA"/>
</dbReference>
<dbReference type="Proteomes" id="UP000217103">
    <property type="component" value="Unassembled WGS sequence"/>
</dbReference>
<proteinExistence type="predicted"/>
<feature type="domain" description="SecDF P1 head subdomain" evidence="3">
    <location>
        <begin position="156"/>
        <end position="229"/>
    </location>
</feature>
<evidence type="ECO:0000256" key="2">
    <source>
        <dbReference type="SAM" id="Phobius"/>
    </source>
</evidence>
<dbReference type="InterPro" id="IPR054384">
    <property type="entry name" value="SecDF_P1_head"/>
</dbReference>
<feature type="transmembrane region" description="Helical" evidence="2">
    <location>
        <begin position="67"/>
        <end position="90"/>
    </location>
</feature>
<evidence type="ECO:0000256" key="1">
    <source>
        <dbReference type="SAM" id="MobiDB-lite"/>
    </source>
</evidence>
<keyword evidence="2" id="KW-0472">Membrane</keyword>
<keyword evidence="5" id="KW-1185">Reference proteome</keyword>
<dbReference type="AlphaFoldDB" id="A0A1H1G0D8"/>
<reference evidence="4 5" key="1">
    <citation type="submission" date="2016-10" db="EMBL/GenBank/DDBJ databases">
        <authorList>
            <person name="de Groot N.N."/>
        </authorList>
    </citation>
    <scope>NUCLEOTIDE SEQUENCE [LARGE SCALE GENOMIC DNA]</scope>
    <source>
        <strain evidence="4 5">DSM 43794</strain>
    </source>
</reference>
<evidence type="ECO:0000313" key="4">
    <source>
        <dbReference type="EMBL" id="SDR06682.1"/>
    </source>
</evidence>
<protein>
    <recommendedName>
        <fullName evidence="3">SecDF P1 head subdomain domain-containing protein</fullName>
    </recommendedName>
</protein>
<keyword evidence="2" id="KW-1133">Transmembrane helix</keyword>
<organism evidence="4 5">
    <name type="scientific">Thermostaphylospora chromogena</name>
    <dbReference type="NCBI Taxonomy" id="35622"/>
    <lineage>
        <taxon>Bacteria</taxon>
        <taxon>Bacillati</taxon>
        <taxon>Actinomycetota</taxon>
        <taxon>Actinomycetes</taxon>
        <taxon>Streptosporangiales</taxon>
        <taxon>Thermomonosporaceae</taxon>
        <taxon>Thermostaphylospora</taxon>
    </lineage>
</organism>
<gene>
    <name evidence="4" type="ORF">SAMN04489764_3295</name>
</gene>
<evidence type="ECO:0000313" key="5">
    <source>
        <dbReference type="Proteomes" id="UP000217103"/>
    </source>
</evidence>
<dbReference type="STRING" id="35622.SAMN04489764_3295"/>
<feature type="compositionally biased region" description="Basic and acidic residues" evidence="1">
    <location>
        <begin position="17"/>
        <end position="32"/>
    </location>
</feature>
<dbReference type="Gene3D" id="3.30.1360.200">
    <property type="match status" value="1"/>
</dbReference>
<name>A0A1H1G0D8_9ACTN</name>
<feature type="compositionally biased region" description="Polar residues" evidence="1">
    <location>
        <begin position="233"/>
        <end position="247"/>
    </location>
</feature>
<sequence>MIGRLCGSMAGNVGTPMEEHPAVPAGRTEERTAGTGKTENAKGAGNADRTDKTGEADGPRASGFTTAVLYTALVIVVVLTGVLAAIAVLMTTNPDALPGAERPRKLAVPIYFAPIIRSQPAPCPGVRAALDRTGSTCYEVGAGVEVTAVHTIETVPEKDGTYAVRVALPSPFRERVSDLTRETVDKQIAILAGQKLVATPTVTQPITVDSLSIAGGFSKQTADTLVAELLGTATPQPTTGVPSTGPSGPQDPGTGNPGMDSPGTGDPGTGGLGTENPPATGLPDSSTGPALQPFGG</sequence>
<feature type="region of interest" description="Disordered" evidence="1">
    <location>
        <begin position="10"/>
        <end position="60"/>
    </location>
</feature>
<keyword evidence="2" id="KW-0812">Transmembrane</keyword>
<feature type="region of interest" description="Disordered" evidence="1">
    <location>
        <begin position="233"/>
        <end position="296"/>
    </location>
</feature>
<dbReference type="Pfam" id="PF22599">
    <property type="entry name" value="SecDF_P1_head"/>
    <property type="match status" value="1"/>
</dbReference>